<keyword evidence="5" id="KW-0496">Mitochondrion</keyword>
<protein>
    <recommendedName>
        <fullName evidence="10">Apoptogenic protein 1, mitochondrial</fullName>
    </recommendedName>
</protein>
<dbReference type="AlphaFoldDB" id="A0A2G9RDC3"/>
<gene>
    <name evidence="8" type="ORF">AB205_0125050</name>
</gene>
<keyword evidence="3" id="KW-0999">Mitochondrion inner membrane</keyword>
<name>A0A2G9RDC3_AQUCT</name>
<dbReference type="PANTHER" id="PTHR31107:SF2">
    <property type="entry name" value="CYTOCHROME C OXIDASE ASSEMBLY FACTOR 8"/>
    <property type="match status" value="1"/>
</dbReference>
<evidence type="ECO:0000256" key="3">
    <source>
        <dbReference type="ARBA" id="ARBA00022792"/>
    </source>
</evidence>
<evidence type="ECO:0008006" key="10">
    <source>
        <dbReference type="Google" id="ProtNLM"/>
    </source>
</evidence>
<keyword evidence="7" id="KW-0732">Signal</keyword>
<evidence type="ECO:0000256" key="5">
    <source>
        <dbReference type="ARBA" id="ARBA00023128"/>
    </source>
</evidence>
<evidence type="ECO:0000256" key="2">
    <source>
        <dbReference type="ARBA" id="ARBA00005453"/>
    </source>
</evidence>
<feature type="signal peptide" evidence="7">
    <location>
        <begin position="1"/>
        <end position="26"/>
    </location>
</feature>
<comment type="subcellular location">
    <subcellularLocation>
        <location evidence="1">Mitochondrion inner membrane</location>
        <topology evidence="1">Peripheral membrane protein</topology>
        <orientation evidence="1">Matrix side</orientation>
    </subcellularLocation>
</comment>
<keyword evidence="9" id="KW-1185">Reference proteome</keyword>
<dbReference type="Pfam" id="PF10231">
    <property type="entry name" value="COA8"/>
    <property type="match status" value="1"/>
</dbReference>
<dbReference type="GO" id="GO:0005743">
    <property type="term" value="C:mitochondrial inner membrane"/>
    <property type="evidence" value="ECO:0007669"/>
    <property type="project" value="UniProtKB-SubCell"/>
</dbReference>
<dbReference type="EMBL" id="KV949110">
    <property type="protein sequence ID" value="PIO25844.1"/>
    <property type="molecule type" value="Genomic_DNA"/>
</dbReference>
<evidence type="ECO:0000256" key="6">
    <source>
        <dbReference type="ARBA" id="ARBA00023136"/>
    </source>
</evidence>
<evidence type="ECO:0000256" key="1">
    <source>
        <dbReference type="ARBA" id="ARBA00004443"/>
    </source>
</evidence>
<comment type="similarity">
    <text evidence="2">Belongs to the COA8 family.</text>
</comment>
<accession>A0A2G9RDC3</accession>
<dbReference type="GO" id="GO:0097193">
    <property type="term" value="P:intrinsic apoptotic signaling pathway"/>
    <property type="evidence" value="ECO:0007669"/>
    <property type="project" value="InterPro"/>
</dbReference>
<feature type="chain" id="PRO_5013943523" description="Apoptogenic protein 1, mitochondrial" evidence="7">
    <location>
        <begin position="27"/>
        <end position="162"/>
    </location>
</feature>
<reference evidence="9" key="1">
    <citation type="journal article" date="2017" name="Nat. Commun.">
        <title>The North American bullfrog draft genome provides insight into hormonal regulation of long noncoding RNA.</title>
        <authorList>
            <person name="Hammond S.A."/>
            <person name="Warren R.L."/>
            <person name="Vandervalk B.P."/>
            <person name="Kucuk E."/>
            <person name="Khan H."/>
            <person name="Gibb E.A."/>
            <person name="Pandoh P."/>
            <person name="Kirk H."/>
            <person name="Zhao Y."/>
            <person name="Jones M."/>
            <person name="Mungall A.J."/>
            <person name="Coope R."/>
            <person name="Pleasance S."/>
            <person name="Moore R.A."/>
            <person name="Holt R.A."/>
            <person name="Round J.M."/>
            <person name="Ohora S."/>
            <person name="Walle B.V."/>
            <person name="Veldhoen N."/>
            <person name="Helbing C.C."/>
            <person name="Birol I."/>
        </authorList>
    </citation>
    <scope>NUCLEOTIDE SEQUENCE [LARGE SCALE GENOMIC DNA]</scope>
</reference>
<evidence type="ECO:0000256" key="7">
    <source>
        <dbReference type="SAM" id="SignalP"/>
    </source>
</evidence>
<evidence type="ECO:0000313" key="8">
    <source>
        <dbReference type="EMBL" id="PIO25844.1"/>
    </source>
</evidence>
<organism evidence="8 9">
    <name type="scientific">Aquarana catesbeiana</name>
    <name type="common">American bullfrog</name>
    <name type="synonym">Rana catesbeiana</name>
    <dbReference type="NCBI Taxonomy" id="8400"/>
    <lineage>
        <taxon>Eukaryota</taxon>
        <taxon>Metazoa</taxon>
        <taxon>Chordata</taxon>
        <taxon>Craniata</taxon>
        <taxon>Vertebrata</taxon>
        <taxon>Euteleostomi</taxon>
        <taxon>Amphibia</taxon>
        <taxon>Batrachia</taxon>
        <taxon>Anura</taxon>
        <taxon>Neobatrachia</taxon>
        <taxon>Ranoidea</taxon>
        <taxon>Ranidae</taxon>
        <taxon>Aquarana</taxon>
    </lineage>
</organism>
<dbReference type="InterPro" id="IPR018796">
    <property type="entry name" value="COA8"/>
</dbReference>
<evidence type="ECO:0000256" key="4">
    <source>
        <dbReference type="ARBA" id="ARBA00022946"/>
    </source>
</evidence>
<proteinExistence type="inferred from homology"/>
<keyword evidence="4" id="KW-0809">Transit peptide</keyword>
<keyword evidence="6" id="KW-0472">Membrane</keyword>
<dbReference type="OrthoDB" id="6246201at2759"/>
<sequence>MSFELYQAIFCMFVFQAITFCPPAQSKNDWIGPPDRYSNLRPIKYFIPNDESDLERKLRELRQETQEWNQRFWENQNLSFFKEKEAFIISKLSALGLGLKDEQGRKRTLDADVMADFYQDFLSKNFEKHTRYNREWYRKNLEITFLMGKVKLQRALRKIGWE</sequence>
<evidence type="ECO:0000313" key="9">
    <source>
        <dbReference type="Proteomes" id="UP000228934"/>
    </source>
</evidence>
<dbReference type="Proteomes" id="UP000228934">
    <property type="component" value="Unassembled WGS sequence"/>
</dbReference>
<dbReference type="PANTHER" id="PTHR31107">
    <property type="entry name" value="APOPTOGENIC PROTEIN 1, MITOCHONDRIAL"/>
    <property type="match status" value="1"/>
</dbReference>